<reference evidence="3 4" key="1">
    <citation type="submission" date="2017-12" db="EMBL/GenBank/DDBJ databases">
        <title>Mesoplasma syrphidae YJS, Complete Genome.</title>
        <authorList>
            <person name="Knight T.F."/>
            <person name="Citino T."/>
            <person name="Rubinstein R."/>
            <person name="Neuschaefer Z."/>
        </authorList>
    </citation>
    <scope>NUCLEOTIDE SEQUENCE [LARGE SCALE GENOMIC DNA]</scope>
    <source>
        <strain evidence="3 4">YJS</strain>
    </source>
</reference>
<evidence type="ECO:0000313" key="4">
    <source>
        <dbReference type="Proteomes" id="UP000233419"/>
    </source>
</evidence>
<dbReference type="CDD" id="cd01855">
    <property type="entry name" value="YqeH"/>
    <property type="match status" value="1"/>
</dbReference>
<protein>
    <submittedName>
        <fullName evidence="3">Ribosome biogenesis GTPase YqeH</fullName>
    </submittedName>
</protein>
<dbReference type="NCBIfam" id="TIGR03597">
    <property type="entry name" value="GTPase_YqeH"/>
    <property type="match status" value="1"/>
</dbReference>
<name>A0A2K9BRE5_9MOLU</name>
<dbReference type="OrthoDB" id="9773841at2"/>
<dbReference type="KEGG" id="msyr:CXP39_02040"/>
<dbReference type="PANTHER" id="PTHR46434">
    <property type="entry name" value="GENETIC INTERACTOR OF PROHIBITINS 3, MITOCHONDRIAL"/>
    <property type="match status" value="1"/>
</dbReference>
<dbReference type="InterPro" id="IPR010914">
    <property type="entry name" value="RsgA_GTPase_dom"/>
</dbReference>
<accession>A0A2K9BRE5</accession>
<dbReference type="InterPro" id="IPR019988">
    <property type="entry name" value="GTP-bd_ribosome_bgen_YqeH"/>
</dbReference>
<dbReference type="EMBL" id="CP025257">
    <property type="protein sequence ID" value="AUF83572.1"/>
    <property type="molecule type" value="Genomic_DNA"/>
</dbReference>
<dbReference type="Gene3D" id="3.40.50.300">
    <property type="entry name" value="P-loop containing nucleotide triphosphate hydrolases"/>
    <property type="match status" value="1"/>
</dbReference>
<evidence type="ECO:0000259" key="1">
    <source>
        <dbReference type="Pfam" id="PF03193"/>
    </source>
</evidence>
<feature type="domain" description="NOA1/YqeH-like C-terminal" evidence="2">
    <location>
        <begin position="266"/>
        <end position="348"/>
    </location>
</feature>
<dbReference type="Pfam" id="PF03193">
    <property type="entry name" value="RsgA_GTPase"/>
    <property type="match status" value="1"/>
</dbReference>
<dbReference type="SUPFAM" id="SSF52540">
    <property type="entry name" value="P-loop containing nucleoside triphosphate hydrolases"/>
    <property type="match status" value="1"/>
</dbReference>
<evidence type="ECO:0000259" key="2">
    <source>
        <dbReference type="Pfam" id="PF21516"/>
    </source>
</evidence>
<dbReference type="AlphaFoldDB" id="A0A2K9BRE5"/>
<feature type="domain" description="EngC GTPase" evidence="1">
    <location>
        <begin position="91"/>
        <end position="213"/>
    </location>
</feature>
<evidence type="ECO:0000313" key="3">
    <source>
        <dbReference type="EMBL" id="AUF83572.1"/>
    </source>
</evidence>
<dbReference type="Proteomes" id="UP000233419">
    <property type="component" value="Chromosome"/>
</dbReference>
<dbReference type="GO" id="GO:0003924">
    <property type="term" value="F:GTPase activity"/>
    <property type="evidence" value="ECO:0007669"/>
    <property type="project" value="InterPro"/>
</dbReference>
<dbReference type="Pfam" id="PF21516">
    <property type="entry name" value="YqeH-like_C"/>
    <property type="match status" value="1"/>
</dbReference>
<dbReference type="InterPro" id="IPR027417">
    <property type="entry name" value="P-loop_NTPase"/>
</dbReference>
<dbReference type="RefSeq" id="WP_027048077.1">
    <property type="nucleotide sequence ID" value="NZ_CP025257.1"/>
</dbReference>
<dbReference type="InterPro" id="IPR050896">
    <property type="entry name" value="Mito_lipid_metab_GTPase"/>
</dbReference>
<keyword evidence="4" id="KW-1185">Reference proteome</keyword>
<dbReference type="InterPro" id="IPR048422">
    <property type="entry name" value="NOA1/YqeH-like_C"/>
</dbReference>
<organism evidence="3 4">
    <name type="scientific">Mesoplasma syrphidae</name>
    <dbReference type="NCBI Taxonomy" id="225999"/>
    <lineage>
        <taxon>Bacteria</taxon>
        <taxon>Bacillati</taxon>
        <taxon>Mycoplasmatota</taxon>
        <taxon>Mollicutes</taxon>
        <taxon>Entomoplasmatales</taxon>
        <taxon>Entomoplasmataceae</taxon>
        <taxon>Mesoplasma</taxon>
    </lineage>
</organism>
<sequence length="363" mass="42032">MKKCIGCGICLQTTISNKPGFTNKLENDYCLRCFRIKNYNDLIDQELDQETFIANIKNIVHNDKDPIFYYILDIFDLEGTRMLEIENLIANKTVVIVINKIDLIPKSVKLSKIRKYVTKMFASSKLANAKIILTASDNQKLILPFLNIVLKSFQNQYFIGASNVGKSSLINALMKANNLVPKILESRYFNTTLELIDINLDSGVKIIDTPGIARNNSIAHIMNQKDWQYCYFKKELRQYTFQLNSEQAMFFSGLAWFTFISETKIRQNFHIYVNKEILLHRTKQNNAANYFTKNKELLITPTVIDEGQEYHFKFEKSDIGKEFDISISGLGWINFIVQSEQEITFIIPLKNQKTLISLREPII</sequence>
<gene>
    <name evidence="3" type="primary">yqeH</name>
    <name evidence="3" type="ORF">CXP39_02040</name>
</gene>
<proteinExistence type="predicted"/>
<dbReference type="PANTHER" id="PTHR46434:SF1">
    <property type="entry name" value="GENETIC INTERACTOR OF PROHIBITINS 3, MITOCHONDRIAL"/>
    <property type="match status" value="1"/>
</dbReference>
<dbReference type="GO" id="GO:0005525">
    <property type="term" value="F:GTP binding"/>
    <property type="evidence" value="ECO:0007669"/>
    <property type="project" value="InterPro"/>
</dbReference>